<gene>
    <name evidence="2" type="ORF">RSSM_00664</name>
</gene>
<evidence type="ECO:0000313" key="3">
    <source>
        <dbReference type="Proteomes" id="UP000011885"/>
    </source>
</evidence>
<proteinExistence type="predicted"/>
<dbReference type="Proteomes" id="UP000011885">
    <property type="component" value="Unassembled WGS sequence"/>
</dbReference>
<name>M5UJ72_9BACT</name>
<protein>
    <submittedName>
        <fullName evidence="2">Uncharacterized protein</fullName>
    </submittedName>
</protein>
<evidence type="ECO:0000313" key="2">
    <source>
        <dbReference type="EMBL" id="EMI57891.1"/>
    </source>
</evidence>
<sequence>MTVARQIIDERPKQFFLSVRPNIVVRVLSVRLVVERVLGNPPLGVRAEDVNVSNTQLKQRGCSRNSDRQRSEADLIEA</sequence>
<dbReference type="AlphaFoldDB" id="M5UJ72"/>
<dbReference type="PATRIC" id="fig|1263870.3.peg.728"/>
<comment type="caution">
    <text evidence="2">The sequence shown here is derived from an EMBL/GenBank/DDBJ whole genome shotgun (WGS) entry which is preliminary data.</text>
</comment>
<reference evidence="2 3" key="1">
    <citation type="journal article" date="2013" name="Mar. Genomics">
        <title>Expression of sulfatases in Rhodopirellula baltica and the diversity of sulfatases in the genus Rhodopirellula.</title>
        <authorList>
            <person name="Wegner C.E."/>
            <person name="Richter-Heitmann T."/>
            <person name="Klindworth A."/>
            <person name="Klockow C."/>
            <person name="Richter M."/>
            <person name="Achstetter T."/>
            <person name="Glockner F.O."/>
            <person name="Harder J."/>
        </authorList>
    </citation>
    <scope>NUCLEOTIDE SEQUENCE [LARGE SCALE GENOMIC DNA]</scope>
    <source>
        <strain evidence="2 3">SM41</strain>
    </source>
</reference>
<dbReference type="EMBL" id="ANOH01000058">
    <property type="protein sequence ID" value="EMI57891.1"/>
    <property type="molecule type" value="Genomic_DNA"/>
</dbReference>
<organism evidence="2 3">
    <name type="scientific">Rhodopirellula sallentina SM41</name>
    <dbReference type="NCBI Taxonomy" id="1263870"/>
    <lineage>
        <taxon>Bacteria</taxon>
        <taxon>Pseudomonadati</taxon>
        <taxon>Planctomycetota</taxon>
        <taxon>Planctomycetia</taxon>
        <taxon>Pirellulales</taxon>
        <taxon>Pirellulaceae</taxon>
        <taxon>Rhodopirellula</taxon>
    </lineage>
</organism>
<feature type="region of interest" description="Disordered" evidence="1">
    <location>
        <begin position="56"/>
        <end position="78"/>
    </location>
</feature>
<accession>M5UJ72</accession>
<keyword evidence="3" id="KW-1185">Reference proteome</keyword>
<feature type="compositionally biased region" description="Basic and acidic residues" evidence="1">
    <location>
        <begin position="65"/>
        <end position="78"/>
    </location>
</feature>
<evidence type="ECO:0000256" key="1">
    <source>
        <dbReference type="SAM" id="MobiDB-lite"/>
    </source>
</evidence>